<feature type="region of interest" description="Disordered" evidence="8">
    <location>
        <begin position="1298"/>
        <end position="1383"/>
    </location>
</feature>
<sequence length="1383" mass="152738">FYRWQVDIFARCLMDPNDTVPSGAFSEEEKLPEGIDEDANWFSKNLGDESDNTVEHEVLNSEINQDELAVELDSENKEQEKSTEEIMETDSQSELLPEIDSSVKPHQVTPSKKDELTDLKDIAMDSKKHDLSNELKEMFEEKSSDAEELHESTLTPKHSLDAEIIKEDKLKDIVPDDILGKDDSFDELDNGALHQELEAHLSYEKSKELIAELPDTSAEEHDEISAPQVEATPEQGETEQELQPEPEESKSLDGLNSDDLLSLEKSKSALLNTLDECQSALLKNLAENIGTKEIDEIMDQGMPSEEESSKDIPSDLKEIASSLDDPCVTELKDDIENQLQNITGDSAEEEINTSSEEIVSQVDKSNIELNQENMMVEFTHDGDNQVLIQINNEQTDAAAEETEKGDSVVMETSDGQTLVFSTHSLEADSSESDMVSQVEGGAEFLQAVTGKLEDVLVPVKEEPQKTEVQSPPQSVSPVVQPTSDTATKKEPVKEDSPKCCITTCKSGKSKLRTTYRYFKPPANKILYKKWEYIFNQARQQISPTSLICELHFRTGLIYKRGVDRNGKVVWALREGALPKLSPSGVLRVTGGVIPPPSTTVQVSKRPEGIVKSPVLKPVVTPLTEVKTSPNASLVSVKPTVSTPKVLGKKILQKPIKTVATKVSSEVTDIGFLYKNPELVKVAQDEIANMDLLVCGECHSVFHILELFQAHKIADNCKGESNFKGNPAEPKPQVWAFLLWKSAQAKVSDVESSWKLYQRWCKMDEMIRNTWIAAGKALQENCSIAALKLVDNPIIKNKVGRPPLVRERESDDEDYTTVRKAKKPKTQAAMKNTIAEASHEEDLGGAGDAPAFNEFEPMEEEDTHVSPAKPMEVAQEEDNTLEELKRATPEMITAEVEIKQEVMSDDEHGENKENDTRQNKEIPGKYVQTPKRVSWKEDQLKSALKAVKNGCPIRKAGRKFRIPESTLRDQMKLIPPVTSEPVKPAEKELTQKQPEEEEFVVEKIVSRRYNIKKKHFEYLLKWEGYPSEQNTWEPAENLGTCQHLLKAFEEALAKQQAAKQAKAPLIKQETPYKVKPPVIPRKRPEPSTPGPSTPAVTSAGRPVRSSKQKAMDQVKVWCGSIVKPSEDDHVGLKRKASSDSDFEDDEQVVIKRVKVEAESEDSDVDSVKRVEKVAPTPVRGRGRPPGGGAAARLSAQTPNKVVVNGDKRDNLAAALGLESDEEDEDDIPPAATSAQKSPVVRKMSSLSAHNQQVLVASAKGVVTVDPKKVPNLSSGVYIMSNKSGIVKVDNDKTLTTLQKSGVLKKPYPVSPKSESPATTQKQSGVVVLPKSEGGTPQQKGVLRKNTAAATPPPNTPTRPAGLLKPLRPGANTRPLGLLKPPVPI</sequence>
<evidence type="ECO:0000256" key="2">
    <source>
        <dbReference type="ARBA" id="ARBA00022723"/>
    </source>
</evidence>
<dbReference type="SUPFAM" id="SSF46689">
    <property type="entry name" value="Homeodomain-like"/>
    <property type="match status" value="1"/>
</dbReference>
<evidence type="ECO:0008006" key="12">
    <source>
        <dbReference type="Google" id="ProtNLM"/>
    </source>
</evidence>
<organism evidence="11">
    <name type="scientific">Cuerna arida</name>
    <dbReference type="NCBI Taxonomy" id="1464854"/>
    <lineage>
        <taxon>Eukaryota</taxon>
        <taxon>Metazoa</taxon>
        <taxon>Ecdysozoa</taxon>
        <taxon>Arthropoda</taxon>
        <taxon>Hexapoda</taxon>
        <taxon>Insecta</taxon>
        <taxon>Pterygota</taxon>
        <taxon>Neoptera</taxon>
        <taxon>Paraneoptera</taxon>
        <taxon>Hemiptera</taxon>
        <taxon>Auchenorrhyncha</taxon>
        <taxon>Membracoidea</taxon>
        <taxon>Cicadellidae</taxon>
        <taxon>Cicadellinae</taxon>
        <taxon>Proconiini</taxon>
        <taxon>Cuerna</taxon>
    </lineage>
</organism>
<evidence type="ECO:0000256" key="3">
    <source>
        <dbReference type="ARBA" id="ARBA00022771"/>
    </source>
</evidence>
<feature type="compositionally biased region" description="Polar residues" evidence="8">
    <location>
        <begin position="1311"/>
        <end position="1322"/>
    </location>
</feature>
<dbReference type="InterPro" id="IPR051219">
    <property type="entry name" value="Heterochromatin_chromo-domain"/>
</dbReference>
<dbReference type="SUPFAM" id="SSF54160">
    <property type="entry name" value="Chromo domain-like"/>
    <property type="match status" value="1"/>
</dbReference>
<keyword evidence="5 7" id="KW-0238">DNA-binding</keyword>
<dbReference type="PROSITE" id="PS00598">
    <property type="entry name" value="CHROMO_1"/>
    <property type="match status" value="1"/>
</dbReference>
<feature type="compositionally biased region" description="Acidic residues" evidence="8">
    <location>
        <begin position="236"/>
        <end position="246"/>
    </location>
</feature>
<dbReference type="GO" id="GO:0005634">
    <property type="term" value="C:nucleus"/>
    <property type="evidence" value="ECO:0007669"/>
    <property type="project" value="UniProtKB-SubCell"/>
</dbReference>
<evidence type="ECO:0000256" key="6">
    <source>
        <dbReference type="ARBA" id="ARBA00023242"/>
    </source>
</evidence>
<keyword evidence="2" id="KW-0479">Metal-binding</keyword>
<evidence type="ECO:0000256" key="8">
    <source>
        <dbReference type="SAM" id="MobiDB-lite"/>
    </source>
</evidence>
<feature type="region of interest" description="Disordered" evidence="8">
    <location>
        <begin position="66"/>
        <end position="119"/>
    </location>
</feature>
<dbReference type="Gene3D" id="2.40.50.40">
    <property type="match status" value="1"/>
</dbReference>
<feature type="region of interest" description="Disordered" evidence="8">
    <location>
        <begin position="901"/>
        <end position="932"/>
    </location>
</feature>
<dbReference type="InterPro" id="IPR000953">
    <property type="entry name" value="Chromo/chromo_shadow_dom"/>
</dbReference>
<dbReference type="PROSITE" id="PS50013">
    <property type="entry name" value="CHROMO_2"/>
    <property type="match status" value="1"/>
</dbReference>
<feature type="compositionally biased region" description="Low complexity" evidence="8">
    <location>
        <begin position="468"/>
        <end position="481"/>
    </location>
</feature>
<feature type="region of interest" description="Disordered" evidence="8">
    <location>
        <begin position="1216"/>
        <end position="1243"/>
    </location>
</feature>
<dbReference type="GO" id="GO:0008270">
    <property type="term" value="F:zinc ion binding"/>
    <property type="evidence" value="ECO:0007669"/>
    <property type="project" value="UniProtKB-KW"/>
</dbReference>
<dbReference type="InterPro" id="IPR009057">
    <property type="entry name" value="Homeodomain-like_sf"/>
</dbReference>
<keyword evidence="6" id="KW-0539">Nucleus</keyword>
<protein>
    <recommendedName>
        <fullName evidence="12">Chromo domain-containing protein</fullName>
    </recommendedName>
</protein>
<evidence type="ECO:0000313" key="11">
    <source>
        <dbReference type="EMBL" id="JAS56641.1"/>
    </source>
</evidence>
<feature type="compositionally biased region" description="Basic and acidic residues" evidence="8">
    <location>
        <begin position="901"/>
        <end position="922"/>
    </location>
</feature>
<evidence type="ECO:0000256" key="4">
    <source>
        <dbReference type="ARBA" id="ARBA00022833"/>
    </source>
</evidence>
<dbReference type="InterPro" id="IPR006612">
    <property type="entry name" value="THAP_Znf"/>
</dbReference>
<feature type="region of interest" description="Disordered" evidence="8">
    <location>
        <begin position="208"/>
        <end position="259"/>
    </location>
</feature>
<dbReference type="GO" id="GO:0005694">
    <property type="term" value="C:chromosome"/>
    <property type="evidence" value="ECO:0007669"/>
    <property type="project" value="UniProtKB-ARBA"/>
</dbReference>
<dbReference type="PRINTS" id="PR00504">
    <property type="entry name" value="CHROMODOMAIN"/>
</dbReference>
<evidence type="ECO:0000256" key="5">
    <source>
        <dbReference type="ARBA" id="ARBA00023125"/>
    </source>
</evidence>
<feature type="compositionally biased region" description="Acidic residues" evidence="8">
    <location>
        <begin position="1217"/>
        <end position="1226"/>
    </location>
</feature>
<evidence type="ECO:0000256" key="1">
    <source>
        <dbReference type="ARBA" id="ARBA00004123"/>
    </source>
</evidence>
<feature type="non-terminal residue" evidence="11">
    <location>
        <position position="1"/>
    </location>
</feature>
<reference evidence="11" key="1">
    <citation type="submission" date="2015-11" db="EMBL/GenBank/DDBJ databases">
        <title>De novo transcriptome assembly of four potential Pierce s Disease insect vectors from Arizona vineyards.</title>
        <authorList>
            <person name="Tassone E.E."/>
        </authorList>
    </citation>
    <scope>NUCLEOTIDE SEQUENCE</scope>
</reference>
<feature type="domain" description="THAP-type" evidence="10">
    <location>
        <begin position="496"/>
        <end position="581"/>
    </location>
</feature>
<dbReference type="Gene3D" id="1.10.10.60">
    <property type="entry name" value="Homeodomain-like"/>
    <property type="match status" value="1"/>
</dbReference>
<dbReference type="PANTHER" id="PTHR22812">
    <property type="entry name" value="CHROMOBOX PROTEIN"/>
    <property type="match status" value="1"/>
</dbReference>
<evidence type="ECO:0000256" key="7">
    <source>
        <dbReference type="PROSITE-ProRule" id="PRU00309"/>
    </source>
</evidence>
<proteinExistence type="predicted"/>
<feature type="compositionally biased region" description="Basic and acidic residues" evidence="8">
    <location>
        <begin position="74"/>
        <end position="84"/>
    </location>
</feature>
<feature type="region of interest" description="Disordered" evidence="8">
    <location>
        <begin position="1126"/>
        <end position="1145"/>
    </location>
</feature>
<dbReference type="InterPro" id="IPR007889">
    <property type="entry name" value="HTH_Psq"/>
</dbReference>
<dbReference type="PROSITE" id="PS50950">
    <property type="entry name" value="ZF_THAP"/>
    <property type="match status" value="1"/>
</dbReference>
<dbReference type="GO" id="GO:0003677">
    <property type="term" value="F:DNA binding"/>
    <property type="evidence" value="ECO:0007669"/>
    <property type="project" value="UniProtKB-UniRule"/>
</dbReference>
<dbReference type="Pfam" id="PF05225">
    <property type="entry name" value="HTH_psq"/>
    <property type="match status" value="1"/>
</dbReference>
<dbReference type="SUPFAM" id="SSF57716">
    <property type="entry name" value="Glucocorticoid receptor-like (DNA-binding domain)"/>
    <property type="match status" value="1"/>
</dbReference>
<feature type="non-terminal residue" evidence="11">
    <location>
        <position position="1383"/>
    </location>
</feature>
<keyword evidence="3 7" id="KW-0863">Zinc-finger</keyword>
<name>A0A1B6G2M4_9HEMI</name>
<comment type="subcellular location">
    <subcellularLocation>
        <location evidence="1">Nucleus</location>
    </subcellularLocation>
</comment>
<gene>
    <name evidence="11" type="ORF">g.24455</name>
</gene>
<dbReference type="InterPro" id="IPR017984">
    <property type="entry name" value="Chromo_dom_subgr"/>
</dbReference>
<keyword evidence="4" id="KW-0862">Zinc</keyword>
<dbReference type="CDD" id="cd00024">
    <property type="entry name" value="CD_CSD"/>
    <property type="match status" value="1"/>
</dbReference>
<feature type="region of interest" description="Disordered" evidence="8">
    <location>
        <begin position="1074"/>
        <end position="1110"/>
    </location>
</feature>
<feature type="region of interest" description="Disordered" evidence="8">
    <location>
        <begin position="462"/>
        <end position="492"/>
    </location>
</feature>
<dbReference type="Pfam" id="PF00385">
    <property type="entry name" value="Chromo"/>
    <property type="match status" value="1"/>
</dbReference>
<dbReference type="InterPro" id="IPR023779">
    <property type="entry name" value="Chromodomain_CS"/>
</dbReference>
<evidence type="ECO:0000259" key="9">
    <source>
        <dbReference type="PROSITE" id="PS50013"/>
    </source>
</evidence>
<dbReference type="EMBL" id="GECZ01013128">
    <property type="protein sequence ID" value="JAS56641.1"/>
    <property type="molecule type" value="Transcribed_RNA"/>
</dbReference>
<accession>A0A1B6G2M4</accession>
<dbReference type="InterPro" id="IPR016197">
    <property type="entry name" value="Chromo-like_dom_sf"/>
</dbReference>
<dbReference type="InterPro" id="IPR023780">
    <property type="entry name" value="Chromo_domain"/>
</dbReference>
<dbReference type="SMART" id="SM00298">
    <property type="entry name" value="CHROMO"/>
    <property type="match status" value="1"/>
</dbReference>
<dbReference type="Pfam" id="PF05485">
    <property type="entry name" value="THAP"/>
    <property type="match status" value="1"/>
</dbReference>
<feature type="region of interest" description="Disordered" evidence="8">
    <location>
        <begin position="1155"/>
        <end position="1197"/>
    </location>
</feature>
<evidence type="ECO:0000259" key="10">
    <source>
        <dbReference type="PROSITE" id="PS50950"/>
    </source>
</evidence>
<feature type="domain" description="Chromo" evidence="9">
    <location>
        <begin position="998"/>
        <end position="1059"/>
    </location>
</feature>